<gene>
    <name evidence="1" type="ORF">CBF30_04120</name>
</gene>
<evidence type="ECO:0000313" key="2">
    <source>
        <dbReference type="Proteomes" id="UP000288669"/>
    </source>
</evidence>
<keyword evidence="2" id="KW-1185">Reference proteome</keyword>
<evidence type="ECO:0008006" key="3">
    <source>
        <dbReference type="Google" id="ProtNLM"/>
    </source>
</evidence>
<protein>
    <recommendedName>
        <fullName evidence="3">DUF3168 domain-containing protein</fullName>
    </recommendedName>
</protein>
<evidence type="ECO:0000313" key="1">
    <source>
        <dbReference type="EMBL" id="RSU08433.1"/>
    </source>
</evidence>
<dbReference type="Proteomes" id="UP000288669">
    <property type="component" value="Unassembled WGS sequence"/>
</dbReference>
<comment type="caution">
    <text evidence="1">The sequence shown here is derived from an EMBL/GenBank/DDBJ whole genome shotgun (WGS) entry which is preliminary data.</text>
</comment>
<proteinExistence type="predicted"/>
<sequence>MKDKLSEVYDSLIRNEYISSTTKITESDEYRIKFYEYPSTGDKAGPMITIRPLKAQNDAYHGSDKELSIQFWYQIDVEGTYRTTIKQIQSEIKKEMKKMGFAQSDGGLDEYFSDTKRYVDARRYTGNTTIYDTEY</sequence>
<name>A0A430AK99_9ENTE</name>
<dbReference type="AlphaFoldDB" id="A0A430AK99"/>
<dbReference type="RefSeq" id="WP_126823025.1">
    <property type="nucleotide sequence ID" value="NZ_JBHLWU010000001.1"/>
</dbReference>
<accession>A0A430AK99</accession>
<dbReference type="EMBL" id="NGJZ01000001">
    <property type="protein sequence ID" value="RSU08433.1"/>
    <property type="molecule type" value="Genomic_DNA"/>
</dbReference>
<organism evidence="1 2">
    <name type="scientific">Vagococcus entomophilus</name>
    <dbReference type="NCBI Taxonomy" id="1160095"/>
    <lineage>
        <taxon>Bacteria</taxon>
        <taxon>Bacillati</taxon>
        <taxon>Bacillota</taxon>
        <taxon>Bacilli</taxon>
        <taxon>Lactobacillales</taxon>
        <taxon>Enterococcaceae</taxon>
        <taxon>Vagococcus</taxon>
    </lineage>
</organism>
<reference evidence="1 2" key="1">
    <citation type="submission" date="2017-05" db="EMBL/GenBank/DDBJ databases">
        <title>Vagococcus spp. assemblies.</title>
        <authorList>
            <person name="Gulvik C.A."/>
        </authorList>
    </citation>
    <scope>NUCLEOTIDE SEQUENCE [LARGE SCALE GENOMIC DNA]</scope>
    <source>
        <strain evidence="1 2">DSM 24756</strain>
    </source>
</reference>
<dbReference type="OrthoDB" id="2168818at2"/>